<evidence type="ECO:0000313" key="3">
    <source>
        <dbReference type="Proteomes" id="UP000239560"/>
    </source>
</evidence>
<protein>
    <submittedName>
        <fullName evidence="2">Uncharacterized protein</fullName>
    </submittedName>
</protein>
<organism evidence="2 3">
    <name type="scientific">Rhodotorula toruloides</name>
    <name type="common">Yeast</name>
    <name type="synonym">Rhodosporidium toruloides</name>
    <dbReference type="NCBI Taxonomy" id="5286"/>
    <lineage>
        <taxon>Eukaryota</taxon>
        <taxon>Fungi</taxon>
        <taxon>Dikarya</taxon>
        <taxon>Basidiomycota</taxon>
        <taxon>Pucciniomycotina</taxon>
        <taxon>Microbotryomycetes</taxon>
        <taxon>Sporidiobolales</taxon>
        <taxon>Sporidiobolaceae</taxon>
        <taxon>Rhodotorula</taxon>
    </lineage>
</organism>
<feature type="compositionally biased region" description="Low complexity" evidence="1">
    <location>
        <begin position="58"/>
        <end position="74"/>
    </location>
</feature>
<sequence length="160" mass="17402">MLRRQQDFAFGRSAAASCRLAGAPVSVRAVHLLRYIVVIVVVEHGRFRGRTASCGTGRTLRSSRLTSSRSQASQRHQDRRYRDLHPSRRARESAAEVHGRGLTRTAPAHPGPAKPASSRLSLVFDLLPLSGASIFGRAAPHLPPLAAVTQERPHILHALG</sequence>
<dbReference type="EMBL" id="LCTV02000003">
    <property type="protein sequence ID" value="PRQ75810.1"/>
    <property type="molecule type" value="Genomic_DNA"/>
</dbReference>
<comment type="caution">
    <text evidence="2">The sequence shown here is derived from an EMBL/GenBank/DDBJ whole genome shotgun (WGS) entry which is preliminary data.</text>
</comment>
<dbReference type="AlphaFoldDB" id="A0A2T0ACT2"/>
<feature type="compositionally biased region" description="Basic and acidic residues" evidence="1">
    <location>
        <begin position="80"/>
        <end position="99"/>
    </location>
</feature>
<dbReference type="Proteomes" id="UP000239560">
    <property type="component" value="Unassembled WGS sequence"/>
</dbReference>
<evidence type="ECO:0000256" key="1">
    <source>
        <dbReference type="SAM" id="MobiDB-lite"/>
    </source>
</evidence>
<proteinExistence type="predicted"/>
<evidence type="ECO:0000313" key="2">
    <source>
        <dbReference type="EMBL" id="PRQ75810.1"/>
    </source>
</evidence>
<feature type="region of interest" description="Disordered" evidence="1">
    <location>
        <begin position="52"/>
        <end position="114"/>
    </location>
</feature>
<gene>
    <name evidence="2" type="ORF">AAT19DRAFT_12832</name>
</gene>
<reference evidence="2 3" key="1">
    <citation type="journal article" date="2018" name="Elife">
        <title>Functional genomics of lipid metabolism in the oleaginous yeast Rhodosporidium toruloides.</title>
        <authorList>
            <person name="Coradetti S.T."/>
            <person name="Pinel D."/>
            <person name="Geiselman G."/>
            <person name="Ito M."/>
            <person name="Mondo S."/>
            <person name="Reilly M.C."/>
            <person name="Cheng Y.F."/>
            <person name="Bauer S."/>
            <person name="Grigoriev I."/>
            <person name="Gladden J.M."/>
            <person name="Simmons B.A."/>
            <person name="Brem R."/>
            <person name="Arkin A.P."/>
            <person name="Skerker J.M."/>
        </authorList>
    </citation>
    <scope>NUCLEOTIDE SEQUENCE [LARGE SCALE GENOMIC DNA]</scope>
    <source>
        <strain evidence="2 3">NBRC 0880</strain>
    </source>
</reference>
<accession>A0A2T0ACT2</accession>
<name>A0A2T0ACT2_RHOTO</name>